<dbReference type="InterPro" id="IPR016024">
    <property type="entry name" value="ARM-type_fold"/>
</dbReference>
<dbReference type="RefSeq" id="XP_001327780.1">
    <property type="nucleotide sequence ID" value="XM_001327745.1"/>
</dbReference>
<dbReference type="SMR" id="A2DVL5"/>
<evidence type="ECO:0000313" key="2">
    <source>
        <dbReference type="Proteomes" id="UP000001542"/>
    </source>
</evidence>
<reference evidence="1" key="1">
    <citation type="submission" date="2006-10" db="EMBL/GenBank/DDBJ databases">
        <authorList>
            <person name="Amadeo P."/>
            <person name="Zhao Q."/>
            <person name="Wortman J."/>
            <person name="Fraser-Liggett C."/>
            <person name="Carlton J."/>
        </authorList>
    </citation>
    <scope>NUCLEOTIDE SEQUENCE</scope>
    <source>
        <strain evidence="1">G3</strain>
    </source>
</reference>
<dbReference type="Proteomes" id="UP000001542">
    <property type="component" value="Unassembled WGS sequence"/>
</dbReference>
<name>A2DVL5_TRIV3</name>
<gene>
    <name evidence="1" type="ORF">TVAG_495760</name>
</gene>
<accession>A2DVL5</accession>
<protein>
    <submittedName>
        <fullName evidence="1">Uncharacterized protein</fullName>
    </submittedName>
</protein>
<keyword evidence="2" id="KW-1185">Reference proteome</keyword>
<dbReference type="KEGG" id="tva:4773560"/>
<sequence>MNDETLVSILSRCNSQDNDIREAAELERNEHLETDTNTFIITLFNLILANSYQELMDYFIINLYTIFKRRIQLIDLQFFQDFFQIYDSNFSKLINNICNGDNQSLRTQWFIDLYALLLSDVHKLFPDSDFNANSVIEGLQKNVSPKVLVPIISKTLDLSQDIWNFDLGFLLQIINEHVSFNAEIIKLYFSIISKIPENEEFKEIFPSILNLMNNDINVGLTSILNFCDSSSPFISCIITDLANFILDLLLNQSDEQIGITCLMILESMATNNAKYAISSKDFISLIFDNFVSFFNNANYTELDDNSSTIYSLALDTCKTVFETISSNSLEKIDSLFDFVSENNDYLFGSLITMSNLMVFKFPKIIFLLNQIIQYMENDNIRFALCMLLSNEQSRIVKSSLRFQIFQNFMEFFSENEEEILIYWLLKTVTTLLIGCYCPENEEFLFNYIPKILEAFDYKNCQTERVISCLVAFLSLIYQKLTKSKEIEEIVGNFNQLFERYQDYEMIRAEIIKEIPDLFQAYNNPKNSQIISEVAAEFYNVISQIYTLNAIPPQYMQIYADSLLKLISFIDDQIDNSFMTIYQSIIKIIDQNLVYNEANQEIIDSSALFVAQNIKEGTKYTIEKSVVQMILEGFEILLKIAQKKNFFYFLVENNYKVFSKLINTCMSFVSSDYFLETLFKPSLELLIILTEISFSHEENEANFMKENIINIMNDVIPSLTTLPIQKSEDLVDSIKKFAKSTKNFMDQYDQMKSALVEFAIVQVQKFYNIWETYRDNDDPNFNKFELIDNSFYFSSIQLMGVIQKIVPNLIIQEFISRIIPKIENCKDDLEMMSVNSLCLMKFMKNSPDSSIYSEYRELLFYFLNRYIELGENEEEYYDDSFGSLYRFLNEYFPELFKLILKIDLSNELASELCNNLINIAQSTNLCKETDLPNCIFLIYYKYPEILQENQFEQVFKYCTFTLAQSYKDADDPMTYHFWSFWKLCFQWIERFHSFFQIIFTTKKGKFPIIWKVFHAFTFSYICESEEFYDKYYEEVLNDFRNILSKYEFVLRLFKLFCQKEEQNTKVQKLYHAVCKN</sequence>
<evidence type="ECO:0000313" key="1">
    <source>
        <dbReference type="EMBL" id="EAY15557.1"/>
    </source>
</evidence>
<organism evidence="1 2">
    <name type="scientific">Trichomonas vaginalis (strain ATCC PRA-98 / G3)</name>
    <dbReference type="NCBI Taxonomy" id="412133"/>
    <lineage>
        <taxon>Eukaryota</taxon>
        <taxon>Metamonada</taxon>
        <taxon>Parabasalia</taxon>
        <taxon>Trichomonadida</taxon>
        <taxon>Trichomonadidae</taxon>
        <taxon>Trichomonas</taxon>
    </lineage>
</organism>
<dbReference type="VEuPathDB" id="TrichDB:TVAG_495760"/>
<dbReference type="SUPFAM" id="SSF48371">
    <property type="entry name" value="ARM repeat"/>
    <property type="match status" value="1"/>
</dbReference>
<proteinExistence type="predicted"/>
<dbReference type="AlphaFoldDB" id="A2DVL5"/>
<reference evidence="1" key="2">
    <citation type="journal article" date="2007" name="Science">
        <title>Draft genome sequence of the sexually transmitted pathogen Trichomonas vaginalis.</title>
        <authorList>
            <person name="Carlton J.M."/>
            <person name="Hirt R.P."/>
            <person name="Silva J.C."/>
            <person name="Delcher A.L."/>
            <person name="Schatz M."/>
            <person name="Zhao Q."/>
            <person name="Wortman J.R."/>
            <person name="Bidwell S.L."/>
            <person name="Alsmark U.C.M."/>
            <person name="Besteiro S."/>
            <person name="Sicheritz-Ponten T."/>
            <person name="Noel C.J."/>
            <person name="Dacks J.B."/>
            <person name="Foster P.G."/>
            <person name="Simillion C."/>
            <person name="Van de Peer Y."/>
            <person name="Miranda-Saavedra D."/>
            <person name="Barton G.J."/>
            <person name="Westrop G.D."/>
            <person name="Mueller S."/>
            <person name="Dessi D."/>
            <person name="Fiori P.L."/>
            <person name="Ren Q."/>
            <person name="Paulsen I."/>
            <person name="Zhang H."/>
            <person name="Bastida-Corcuera F.D."/>
            <person name="Simoes-Barbosa A."/>
            <person name="Brown M.T."/>
            <person name="Hayes R.D."/>
            <person name="Mukherjee M."/>
            <person name="Okumura C.Y."/>
            <person name="Schneider R."/>
            <person name="Smith A.J."/>
            <person name="Vanacova S."/>
            <person name="Villalvazo M."/>
            <person name="Haas B.J."/>
            <person name="Pertea M."/>
            <person name="Feldblyum T.V."/>
            <person name="Utterback T.R."/>
            <person name="Shu C.L."/>
            <person name="Osoegawa K."/>
            <person name="de Jong P.J."/>
            <person name="Hrdy I."/>
            <person name="Horvathova L."/>
            <person name="Zubacova Z."/>
            <person name="Dolezal P."/>
            <person name="Malik S.B."/>
            <person name="Logsdon J.M. Jr."/>
            <person name="Henze K."/>
            <person name="Gupta A."/>
            <person name="Wang C.C."/>
            <person name="Dunne R.L."/>
            <person name="Upcroft J.A."/>
            <person name="Upcroft P."/>
            <person name="White O."/>
            <person name="Salzberg S.L."/>
            <person name="Tang P."/>
            <person name="Chiu C.-H."/>
            <person name="Lee Y.-S."/>
            <person name="Embley T.M."/>
            <person name="Coombs G.H."/>
            <person name="Mottram J.C."/>
            <person name="Tachezy J."/>
            <person name="Fraser-Liggett C.M."/>
            <person name="Johnson P.J."/>
        </authorList>
    </citation>
    <scope>NUCLEOTIDE SEQUENCE [LARGE SCALE GENOMIC DNA]</scope>
    <source>
        <strain evidence="1">G3</strain>
    </source>
</reference>
<dbReference type="VEuPathDB" id="TrichDB:TVAGG3_0275820"/>
<dbReference type="InParanoid" id="A2DVL5"/>
<dbReference type="EMBL" id="DS113254">
    <property type="protein sequence ID" value="EAY15557.1"/>
    <property type="molecule type" value="Genomic_DNA"/>
</dbReference>